<proteinExistence type="predicted"/>
<organism evidence="2 3">
    <name type="scientific">Actinacidiphila acidipaludis</name>
    <dbReference type="NCBI Taxonomy" id="2873382"/>
    <lineage>
        <taxon>Bacteria</taxon>
        <taxon>Bacillati</taxon>
        <taxon>Actinomycetota</taxon>
        <taxon>Actinomycetes</taxon>
        <taxon>Kitasatosporales</taxon>
        <taxon>Streptomycetaceae</taxon>
        <taxon>Actinacidiphila</taxon>
    </lineage>
</organism>
<dbReference type="Proteomes" id="UP000778578">
    <property type="component" value="Unassembled WGS sequence"/>
</dbReference>
<name>A0ABS7Q7F4_9ACTN</name>
<feature type="domain" description="DUF397" evidence="1">
    <location>
        <begin position="25"/>
        <end position="76"/>
    </location>
</feature>
<evidence type="ECO:0000259" key="1">
    <source>
        <dbReference type="Pfam" id="PF04149"/>
    </source>
</evidence>
<evidence type="ECO:0000313" key="3">
    <source>
        <dbReference type="Proteomes" id="UP000778578"/>
    </source>
</evidence>
<reference evidence="2 3" key="1">
    <citation type="submission" date="2021-08" db="EMBL/GenBank/DDBJ databases">
        <title>WGS of actinomycetes from Thailand.</title>
        <authorList>
            <person name="Thawai C."/>
        </authorList>
    </citation>
    <scope>NUCLEOTIDE SEQUENCE [LARGE SCALE GENOMIC DNA]</scope>
    <source>
        <strain evidence="2 3">PLK6-54</strain>
    </source>
</reference>
<keyword evidence="3" id="KW-1185">Reference proteome</keyword>
<dbReference type="Pfam" id="PF04149">
    <property type="entry name" value="DUF397"/>
    <property type="match status" value="2"/>
</dbReference>
<gene>
    <name evidence="2" type="ORF">K7862_14645</name>
</gene>
<comment type="caution">
    <text evidence="2">The sequence shown here is derived from an EMBL/GenBank/DDBJ whole genome shotgun (WGS) entry which is preliminary data.</text>
</comment>
<evidence type="ECO:0000313" key="2">
    <source>
        <dbReference type="EMBL" id="MBY8878868.1"/>
    </source>
</evidence>
<sequence>MTSELTWFKSSYSGTQGGDCVEVALEWRKSSHSGNEGGDCVEVAACPATVHVRDSKDPEGPVLTFSAAAWSAFLTYAAAERARG</sequence>
<dbReference type="EMBL" id="JAINZZ010000015">
    <property type="protein sequence ID" value="MBY8878868.1"/>
    <property type="molecule type" value="Genomic_DNA"/>
</dbReference>
<dbReference type="InterPro" id="IPR007278">
    <property type="entry name" value="DUF397"/>
</dbReference>
<feature type="domain" description="DUF397" evidence="1">
    <location>
        <begin position="5"/>
        <end position="24"/>
    </location>
</feature>
<protein>
    <submittedName>
        <fullName evidence="2">DUF397 domain-containing protein</fullName>
    </submittedName>
</protein>
<dbReference type="RefSeq" id="WP_222963010.1">
    <property type="nucleotide sequence ID" value="NZ_JAINZZ010000015.1"/>
</dbReference>
<accession>A0ABS7Q7F4</accession>